<dbReference type="WBParaSite" id="PSU_v2.g16036.t1">
    <property type="protein sequence ID" value="PSU_v2.g16036.t1"/>
    <property type="gene ID" value="PSU_v2.g16036"/>
</dbReference>
<dbReference type="InterPro" id="IPR000718">
    <property type="entry name" value="Peptidase_M13"/>
</dbReference>
<accession>A0A914Y9C0</accession>
<dbReference type="InterPro" id="IPR042089">
    <property type="entry name" value="Peptidase_M13_dom_2"/>
</dbReference>
<feature type="chain" id="PRO_5037779375" evidence="1">
    <location>
        <begin position="26"/>
        <end position="108"/>
    </location>
</feature>
<dbReference type="InterPro" id="IPR024079">
    <property type="entry name" value="MetalloPept_cat_dom_sf"/>
</dbReference>
<protein>
    <submittedName>
        <fullName evidence="3">Peptidase M13 N-terminal domain-containing protein</fullName>
    </submittedName>
</protein>
<dbReference type="GO" id="GO:0004222">
    <property type="term" value="F:metalloendopeptidase activity"/>
    <property type="evidence" value="ECO:0007669"/>
    <property type="project" value="InterPro"/>
</dbReference>
<proteinExistence type="predicted"/>
<dbReference type="PANTHER" id="PTHR11733:SF240">
    <property type="entry name" value="GH14155P-RELATED"/>
    <property type="match status" value="1"/>
</dbReference>
<dbReference type="PROSITE" id="PS51885">
    <property type="entry name" value="NEPRILYSIN"/>
    <property type="match status" value="1"/>
</dbReference>
<dbReference type="Gene3D" id="1.10.1380.10">
    <property type="entry name" value="Neutral endopeptidase , domain2"/>
    <property type="match status" value="1"/>
</dbReference>
<dbReference type="Proteomes" id="UP000887577">
    <property type="component" value="Unplaced"/>
</dbReference>
<evidence type="ECO:0000256" key="1">
    <source>
        <dbReference type="SAM" id="SignalP"/>
    </source>
</evidence>
<feature type="signal peptide" evidence="1">
    <location>
        <begin position="1"/>
        <end position="25"/>
    </location>
</feature>
<evidence type="ECO:0000313" key="2">
    <source>
        <dbReference type="Proteomes" id="UP000887577"/>
    </source>
</evidence>
<dbReference type="SUPFAM" id="SSF55486">
    <property type="entry name" value="Metalloproteases ('zincins'), catalytic domain"/>
    <property type="match status" value="1"/>
</dbReference>
<name>A0A914Y9C0_9BILA</name>
<evidence type="ECO:0000313" key="3">
    <source>
        <dbReference type="WBParaSite" id="PSU_v2.g16036.t1"/>
    </source>
</evidence>
<dbReference type="GO" id="GO:0005886">
    <property type="term" value="C:plasma membrane"/>
    <property type="evidence" value="ECO:0007669"/>
    <property type="project" value="TreeGrafter"/>
</dbReference>
<reference evidence="3" key="1">
    <citation type="submission" date="2022-11" db="UniProtKB">
        <authorList>
            <consortium name="WormBaseParasite"/>
        </authorList>
    </citation>
    <scope>IDENTIFICATION</scope>
</reference>
<dbReference type="AlphaFoldDB" id="A0A914Y9C0"/>
<dbReference type="GO" id="GO:0016485">
    <property type="term" value="P:protein processing"/>
    <property type="evidence" value="ECO:0007669"/>
    <property type="project" value="TreeGrafter"/>
</dbReference>
<keyword evidence="1" id="KW-0732">Signal</keyword>
<organism evidence="2 3">
    <name type="scientific">Panagrolaimus superbus</name>
    <dbReference type="NCBI Taxonomy" id="310955"/>
    <lineage>
        <taxon>Eukaryota</taxon>
        <taxon>Metazoa</taxon>
        <taxon>Ecdysozoa</taxon>
        <taxon>Nematoda</taxon>
        <taxon>Chromadorea</taxon>
        <taxon>Rhabditida</taxon>
        <taxon>Tylenchina</taxon>
        <taxon>Panagrolaimomorpha</taxon>
        <taxon>Panagrolaimoidea</taxon>
        <taxon>Panagrolaimidae</taxon>
        <taxon>Panagrolaimus</taxon>
    </lineage>
</organism>
<keyword evidence="2" id="KW-1185">Reference proteome</keyword>
<dbReference type="Gene3D" id="3.40.390.10">
    <property type="entry name" value="Collagenase (Catalytic Domain)"/>
    <property type="match status" value="1"/>
</dbReference>
<sequence length="108" mass="11870">MLKKSKQKITVLLVLISLITVFAVAVNGDASSNGISNIYPNSPSHTEAYQQAAKFFEASIDTSVNPCDDFYQYSCGKFNDSMSFDAIFDKVNQDVTDALNSRNDKDVS</sequence>
<dbReference type="PANTHER" id="PTHR11733">
    <property type="entry name" value="ZINC METALLOPROTEASE FAMILY M13 NEPRILYSIN-RELATED"/>
    <property type="match status" value="1"/>
</dbReference>